<keyword evidence="2" id="KW-0614">Plasmid</keyword>
<keyword evidence="1" id="KW-0812">Transmembrane</keyword>
<comment type="caution">
    <text evidence="2">The sequence shown here is derived from an EMBL/GenBank/DDBJ whole genome shotgun (WGS) entry which is preliminary data.</text>
</comment>
<dbReference type="Proteomes" id="UP000031561">
    <property type="component" value="Unassembled WGS sequence"/>
</dbReference>
<feature type="transmembrane region" description="Helical" evidence="1">
    <location>
        <begin position="258"/>
        <end position="279"/>
    </location>
</feature>
<protein>
    <submittedName>
        <fullName evidence="2">Uncharacterized protein</fullName>
    </submittedName>
</protein>
<gene>
    <name evidence="2" type="ORF">QQ91_0010045</name>
</gene>
<feature type="transmembrane region" description="Helical" evidence="1">
    <location>
        <begin position="286"/>
        <end position="315"/>
    </location>
</feature>
<name>A0ABD4T343_9CYAN</name>
<feature type="transmembrane region" description="Helical" evidence="1">
    <location>
        <begin position="50"/>
        <end position="70"/>
    </location>
</feature>
<feature type="transmembrane region" description="Helical" evidence="1">
    <location>
        <begin position="327"/>
        <end position="350"/>
    </location>
</feature>
<keyword evidence="3" id="KW-1185">Reference proteome</keyword>
<dbReference type="AlphaFoldDB" id="A0ABD4T343"/>
<keyword evidence="1" id="KW-0472">Membrane</keyword>
<sequence length="384" mass="41057">MVDLTHTLILAQQGSEAAADVIQGALQLSEDTIASWNETWVDLIRADSPFWQTIVQFSRGILALCFLYMFVRFGNEIMKSRYLGTVVELFTFPLVVLLFLGSNGRLLSESILALRAVGYRLTSGLLSQQIVGYTLQDAVTQFGLNNLGVQRIKQVYSECEGLTGDPFLECWDSKADEVRAIYQNLEAQNGNISFGPLEAFAESAINRTGIAAIGDLVEVGSGALQGDFSGAFASVLQDRLLPIIQTILYGLQWAFVNIVEAALLIAAVVAPIALALSILPVAGRPIWAWLSGFVGLIGLQIGYNLLVGIVAAVLANTRGGALEVSQNLGFLLFISVFAPGLVTALATWSATSLFSAISRRANSIASTVTGGLSTAAKFAVLKSR</sequence>
<evidence type="ECO:0000256" key="1">
    <source>
        <dbReference type="SAM" id="Phobius"/>
    </source>
</evidence>
<evidence type="ECO:0000313" key="3">
    <source>
        <dbReference type="Proteomes" id="UP000031561"/>
    </source>
</evidence>
<geneLocation type="plasmid" evidence="2">
    <name>unnamed17</name>
</geneLocation>
<keyword evidence="1" id="KW-1133">Transmembrane helix</keyword>
<dbReference type="EMBL" id="JTHE03000057">
    <property type="protein sequence ID" value="MCM1983162.1"/>
    <property type="molecule type" value="Genomic_DNA"/>
</dbReference>
<proteinExistence type="predicted"/>
<organism evidence="2 3">
    <name type="scientific">Lyngbya confervoides BDU141951</name>
    <dbReference type="NCBI Taxonomy" id="1574623"/>
    <lineage>
        <taxon>Bacteria</taxon>
        <taxon>Bacillati</taxon>
        <taxon>Cyanobacteriota</taxon>
        <taxon>Cyanophyceae</taxon>
        <taxon>Oscillatoriophycideae</taxon>
        <taxon>Oscillatoriales</taxon>
        <taxon>Microcoleaceae</taxon>
        <taxon>Lyngbya</taxon>
    </lineage>
</organism>
<evidence type="ECO:0000313" key="2">
    <source>
        <dbReference type="EMBL" id="MCM1983162.1"/>
    </source>
</evidence>
<dbReference type="RefSeq" id="WP_039723469.1">
    <property type="nucleotide sequence ID" value="NZ_JTHE03000057.1"/>
</dbReference>
<accession>A0ABD4T343</accession>
<reference evidence="2 3" key="1">
    <citation type="journal article" date="2015" name="Genome Announc.">
        <title>Draft Genome Sequence of Filamentous Marine Cyanobacterium Lyngbya confervoides Strain BDU141951.</title>
        <authorList>
            <person name="Chandrababunaidu M.M."/>
            <person name="Sen D."/>
            <person name="Tripathy S."/>
        </authorList>
    </citation>
    <scope>NUCLEOTIDE SEQUENCE [LARGE SCALE GENOMIC DNA]</scope>
    <source>
        <strain evidence="2 3">BDU141951</strain>
    </source>
</reference>